<dbReference type="SUPFAM" id="SSF81383">
    <property type="entry name" value="F-box domain"/>
    <property type="match status" value="1"/>
</dbReference>
<dbReference type="Proteomes" id="UP001497497">
    <property type="component" value="Unassembled WGS sequence"/>
</dbReference>
<evidence type="ECO:0000259" key="2">
    <source>
        <dbReference type="PROSITE" id="PS50181"/>
    </source>
</evidence>
<organism evidence="3 4">
    <name type="scientific">Lymnaea stagnalis</name>
    <name type="common">Great pond snail</name>
    <name type="synonym">Helix stagnalis</name>
    <dbReference type="NCBI Taxonomy" id="6523"/>
    <lineage>
        <taxon>Eukaryota</taxon>
        <taxon>Metazoa</taxon>
        <taxon>Spiralia</taxon>
        <taxon>Lophotrochozoa</taxon>
        <taxon>Mollusca</taxon>
        <taxon>Gastropoda</taxon>
        <taxon>Heterobranchia</taxon>
        <taxon>Euthyneura</taxon>
        <taxon>Panpulmonata</taxon>
        <taxon>Hygrophila</taxon>
        <taxon>Lymnaeoidea</taxon>
        <taxon>Lymnaeidae</taxon>
        <taxon>Lymnaea</taxon>
    </lineage>
</organism>
<feature type="compositionally biased region" description="Basic residues" evidence="1">
    <location>
        <begin position="1"/>
        <end position="18"/>
    </location>
</feature>
<dbReference type="Gene3D" id="3.80.10.10">
    <property type="entry name" value="Ribonuclease Inhibitor"/>
    <property type="match status" value="1"/>
</dbReference>
<dbReference type="PROSITE" id="PS50181">
    <property type="entry name" value="FBOX"/>
    <property type="match status" value="1"/>
</dbReference>
<dbReference type="InterPro" id="IPR001810">
    <property type="entry name" value="F-box_dom"/>
</dbReference>
<dbReference type="InterPro" id="IPR036047">
    <property type="entry name" value="F-box-like_dom_sf"/>
</dbReference>
<dbReference type="InterPro" id="IPR032675">
    <property type="entry name" value="LRR_dom_sf"/>
</dbReference>
<dbReference type="PANTHER" id="PTHR20933">
    <property type="entry name" value="F-BOX ONLY PROTEIN 33"/>
    <property type="match status" value="1"/>
</dbReference>
<feature type="region of interest" description="Disordered" evidence="1">
    <location>
        <begin position="1"/>
        <end position="39"/>
    </location>
</feature>
<reference evidence="3 4" key="1">
    <citation type="submission" date="2024-04" db="EMBL/GenBank/DDBJ databases">
        <authorList>
            <consortium name="Genoscope - CEA"/>
            <person name="William W."/>
        </authorList>
    </citation>
    <scope>NUCLEOTIDE SEQUENCE [LARGE SCALE GENOMIC DNA]</scope>
</reference>
<evidence type="ECO:0000313" key="4">
    <source>
        <dbReference type="Proteomes" id="UP001497497"/>
    </source>
</evidence>
<proteinExistence type="predicted"/>
<dbReference type="Gene3D" id="1.20.1280.50">
    <property type="match status" value="1"/>
</dbReference>
<comment type="caution">
    <text evidence="3">The sequence shown here is derived from an EMBL/GenBank/DDBJ whole genome shotgun (WGS) entry which is preliminary data.</text>
</comment>
<dbReference type="PANTHER" id="PTHR20933:SF4">
    <property type="entry name" value="F-BOX INVOLVED IN POLYQ PATHOGENESIS, ISOFORM A"/>
    <property type="match status" value="1"/>
</dbReference>
<keyword evidence="4" id="KW-1185">Reference proteome</keyword>
<dbReference type="Pfam" id="PF12937">
    <property type="entry name" value="F-box-like"/>
    <property type="match status" value="1"/>
</dbReference>
<dbReference type="EMBL" id="CAXITT010000166">
    <property type="protein sequence ID" value="CAL1534263.1"/>
    <property type="molecule type" value="Genomic_DNA"/>
</dbReference>
<accession>A0AAV2HLH8</accession>
<gene>
    <name evidence="3" type="ORF">GSLYS_00008223001</name>
</gene>
<sequence>MNKKENQRKKLRTSKTRTKSTTGRDNTKAKKPEPPPWSQLPATVLTGIYKYLGDVDRVSMARVCRPWEQGFNYPALWRTRIIHFRKYRDKLEVKRVASYKSKTAVPVSSGKCAIRFAKRFPNYLQKVDIDFNGVMSLMSISREVVQDFMKFVELLHDAKLTKLRIHLSGLKITNVESREHLINAVNRLIKNQHNLKKFEISLAYFDLHTGIRLLKCLAEASGKSLETLFLFTLFNADLAVYREEDVFTELQKFKNLSSICVDYSILSDELVTLWSKGCPSLSSMRLWAFSESHAISNEAWQALVWTHPRLLVQFHVEINLDTITLPLLSPAIPLYKLRLHAVYRLHSEFELTSLLHRVAIYHRTITSIEVEIYGEFENIDTVALLSILSNCSKLPPLSFKESRHFSKFWTLS</sequence>
<dbReference type="AlphaFoldDB" id="A0AAV2HLH8"/>
<evidence type="ECO:0000256" key="1">
    <source>
        <dbReference type="SAM" id="MobiDB-lite"/>
    </source>
</evidence>
<feature type="domain" description="F-box" evidence="2">
    <location>
        <begin position="34"/>
        <end position="80"/>
    </location>
</feature>
<dbReference type="GO" id="GO:0031398">
    <property type="term" value="P:positive regulation of protein ubiquitination"/>
    <property type="evidence" value="ECO:0007669"/>
    <property type="project" value="TreeGrafter"/>
</dbReference>
<name>A0AAV2HLH8_LYMST</name>
<evidence type="ECO:0000313" key="3">
    <source>
        <dbReference type="EMBL" id="CAL1534263.1"/>
    </source>
</evidence>
<protein>
    <recommendedName>
        <fullName evidence="2">F-box domain-containing protein</fullName>
    </recommendedName>
</protein>